<dbReference type="InterPro" id="IPR011009">
    <property type="entry name" value="Kinase-like_dom_sf"/>
</dbReference>
<comment type="caution">
    <text evidence="2">The sequence shown here is derived from an EMBL/GenBank/DDBJ whole genome shotgun (WGS) entry which is preliminary data.</text>
</comment>
<dbReference type="Pfam" id="PF01636">
    <property type="entry name" value="APH"/>
    <property type="match status" value="1"/>
</dbReference>
<evidence type="ECO:0000313" key="3">
    <source>
        <dbReference type="Proteomes" id="UP000309174"/>
    </source>
</evidence>
<accession>A0A5C4J1W0</accession>
<reference evidence="2 3" key="1">
    <citation type="submission" date="2019-05" db="EMBL/GenBank/DDBJ databases">
        <title>Draft genome sequence of Actinomadura sp. 14C53.</title>
        <authorList>
            <person name="Saricaoglu S."/>
            <person name="Isik K."/>
        </authorList>
    </citation>
    <scope>NUCLEOTIDE SEQUENCE [LARGE SCALE GENOMIC DNA]</scope>
    <source>
        <strain evidence="2 3">14C53</strain>
    </source>
</reference>
<proteinExistence type="predicted"/>
<dbReference type="EMBL" id="VCKW01000445">
    <property type="protein sequence ID" value="TMQ86508.1"/>
    <property type="molecule type" value="Genomic_DNA"/>
</dbReference>
<keyword evidence="3" id="KW-1185">Reference proteome</keyword>
<feature type="domain" description="Aminoglycoside phosphotransferase" evidence="1">
    <location>
        <begin position="118"/>
        <end position="173"/>
    </location>
</feature>
<name>A0A5C4J1W0_9ACTN</name>
<evidence type="ECO:0000313" key="2">
    <source>
        <dbReference type="EMBL" id="TMQ86508.1"/>
    </source>
</evidence>
<evidence type="ECO:0000259" key="1">
    <source>
        <dbReference type="Pfam" id="PF01636"/>
    </source>
</evidence>
<dbReference type="AlphaFoldDB" id="A0A5C4J1W0"/>
<dbReference type="Gene3D" id="3.90.1200.10">
    <property type="match status" value="1"/>
</dbReference>
<dbReference type="SUPFAM" id="SSF56112">
    <property type="entry name" value="Protein kinase-like (PK-like)"/>
    <property type="match status" value="1"/>
</dbReference>
<organism evidence="2 3">
    <name type="scientific">Actinomadura soli</name>
    <dbReference type="NCBI Taxonomy" id="2508997"/>
    <lineage>
        <taxon>Bacteria</taxon>
        <taxon>Bacillati</taxon>
        <taxon>Actinomycetota</taxon>
        <taxon>Actinomycetes</taxon>
        <taxon>Streptosporangiales</taxon>
        <taxon>Thermomonosporaceae</taxon>
        <taxon>Actinomadura</taxon>
    </lineage>
</organism>
<dbReference type="Proteomes" id="UP000309174">
    <property type="component" value="Unassembled WGS sequence"/>
</dbReference>
<gene>
    <name evidence="2" type="ORF">ETD83_40210</name>
</gene>
<protein>
    <submittedName>
        <fullName evidence="2">Trifolitoxin immunity protein</fullName>
    </submittedName>
</protein>
<sequence length="256" mass="28101">MPVAAGQDGRVSESSLPGGFVNVSVRVGDTVRRRPAARAEFVHQLLGLLERVGWDGAPRFLGIDDQGREVLSFVDGHVAWEPVQPVEVDSDESLMRVAELVREFHDLMAATNLAGDGEVVCHNDLSPKNTVYRDLGAGLRPVAFIDWDLASPGRRIHDIAHVCWQYVGLGPGIVDVGGAARRVRLVRDTYGLIDRRELVDVILWWQDRCWRGIATAAAAGDPAMVRLREAGVVREVQAAHAWVEQHRVELASGLGR</sequence>
<dbReference type="OrthoDB" id="236897at2"/>
<dbReference type="InterPro" id="IPR002575">
    <property type="entry name" value="Aminoglycoside_PTrfase"/>
</dbReference>